<proteinExistence type="inferred from homology"/>
<evidence type="ECO:0000313" key="4">
    <source>
        <dbReference type="Proteomes" id="UP000774000"/>
    </source>
</evidence>
<dbReference type="AlphaFoldDB" id="A0A939BQH6"/>
<organism evidence="3 4">
    <name type="scientific">Halanaerobacter jeridensis</name>
    <dbReference type="NCBI Taxonomy" id="706427"/>
    <lineage>
        <taxon>Bacteria</taxon>
        <taxon>Bacillati</taxon>
        <taxon>Bacillota</taxon>
        <taxon>Clostridia</taxon>
        <taxon>Halanaerobiales</taxon>
        <taxon>Halobacteroidaceae</taxon>
        <taxon>Halanaerobacter</taxon>
    </lineage>
</organism>
<dbReference type="GO" id="GO:0008233">
    <property type="term" value="F:peptidase activity"/>
    <property type="evidence" value="ECO:0007669"/>
    <property type="project" value="UniProtKB-KW"/>
</dbReference>
<dbReference type="Gene3D" id="3.40.50.880">
    <property type="match status" value="1"/>
</dbReference>
<dbReference type="EMBL" id="JAFBDQ010000005">
    <property type="protein sequence ID" value="MBM7556329.1"/>
    <property type="molecule type" value="Genomic_DNA"/>
</dbReference>
<keyword evidence="4" id="KW-1185">Reference proteome</keyword>
<sequence length="85" mass="9238">MKTNKPIAAICHGIQVLAAANVLENKECTAYPAVKTEVVNSKGSWVDKDVDAAHVDDNLVTAPAWPAHPEWLAKFLEMLGTKIKL</sequence>
<feature type="domain" description="DJ-1/PfpI" evidence="2">
    <location>
        <begin position="1"/>
        <end position="77"/>
    </location>
</feature>
<evidence type="ECO:0000313" key="3">
    <source>
        <dbReference type="EMBL" id="MBM7556329.1"/>
    </source>
</evidence>
<accession>A0A939BQH6</accession>
<dbReference type="InterPro" id="IPR006286">
    <property type="entry name" value="C56_PfpI-like"/>
</dbReference>
<evidence type="ECO:0000256" key="1">
    <source>
        <dbReference type="ARBA" id="ARBA00008542"/>
    </source>
</evidence>
<comment type="caution">
    <text evidence="3">The sequence shown here is derived from an EMBL/GenBank/DDBJ whole genome shotgun (WGS) entry which is preliminary data.</text>
</comment>
<name>A0A939BQH6_9FIRM</name>
<gene>
    <name evidence="3" type="ORF">JOC47_001172</name>
</gene>
<keyword evidence="3" id="KW-0378">Hydrolase</keyword>
<dbReference type="GO" id="GO:0006508">
    <property type="term" value="P:proteolysis"/>
    <property type="evidence" value="ECO:0007669"/>
    <property type="project" value="UniProtKB-KW"/>
</dbReference>
<reference evidence="3" key="1">
    <citation type="submission" date="2021-01" db="EMBL/GenBank/DDBJ databases">
        <title>Genomic Encyclopedia of Type Strains, Phase IV (KMG-IV): sequencing the most valuable type-strain genomes for metagenomic binning, comparative biology and taxonomic classification.</title>
        <authorList>
            <person name="Goeker M."/>
        </authorList>
    </citation>
    <scope>NUCLEOTIDE SEQUENCE</scope>
    <source>
        <strain evidence="3">DSM 23230</strain>
    </source>
</reference>
<dbReference type="PANTHER" id="PTHR42733:SF2">
    <property type="entry name" value="DJ-1_THIJ_PFPI FAMILY PROTEIN"/>
    <property type="match status" value="1"/>
</dbReference>
<comment type="similarity">
    <text evidence="1">Belongs to the peptidase C56 family.</text>
</comment>
<evidence type="ECO:0000259" key="2">
    <source>
        <dbReference type="Pfam" id="PF01965"/>
    </source>
</evidence>
<dbReference type="SUPFAM" id="SSF52317">
    <property type="entry name" value="Class I glutamine amidotransferase-like"/>
    <property type="match status" value="1"/>
</dbReference>
<keyword evidence="3" id="KW-0645">Protease</keyword>
<dbReference type="Pfam" id="PF01965">
    <property type="entry name" value="DJ-1_PfpI"/>
    <property type="match status" value="1"/>
</dbReference>
<dbReference type="PANTHER" id="PTHR42733">
    <property type="entry name" value="DJ-1 PROTEIN"/>
    <property type="match status" value="1"/>
</dbReference>
<dbReference type="Proteomes" id="UP000774000">
    <property type="component" value="Unassembled WGS sequence"/>
</dbReference>
<protein>
    <submittedName>
        <fullName evidence="3">Intracellular protease/amidase</fullName>
    </submittedName>
</protein>
<dbReference type="InterPro" id="IPR002818">
    <property type="entry name" value="DJ-1/PfpI"/>
</dbReference>
<dbReference type="InterPro" id="IPR029062">
    <property type="entry name" value="Class_I_gatase-like"/>
</dbReference>